<dbReference type="Pfam" id="PF19635">
    <property type="entry name" value="DUF6138"/>
    <property type="match status" value="1"/>
</dbReference>
<keyword evidence="2" id="KW-1185">Reference proteome</keyword>
<proteinExistence type="predicted"/>
<sequence length="382" mass="42362">MRTLLGWNEISYQLHLWVQAHLRDPFFVNEGSDWNEQWVRKPNAAPVQLSTDVFRFACDVAIGDLKFGPSYAYVSADRIFDWATQLGSDLPARLKKHGTGDLPKALAQWAGPGVSATANDALAVIRITQKEESEAAYGQVLDYLIELLNTTDFPRSYAIEYRGPSKTYLPIKGLPKKGVHQLFASAAAYPGLHDKIAAYARTAISEFDWYQNLQDEDCAMPGSFAVFALAFMDTRFAPLMLDYLHTVDGEHQSLHGRFVEAYIDAHGFTETGIAYLLACAGNIQHLRHRKSYPALMANAQSLSALIRARQQHISDTPSANAALRAALESRSAAESAFQEARHAIWGDASSKDNGKRLIESAPTELRPLYEQVFAPIASSRRA</sequence>
<dbReference type="InterPro" id="IPR046136">
    <property type="entry name" value="DUF6138"/>
</dbReference>
<reference evidence="1 2" key="1">
    <citation type="submission" date="2023-05" db="EMBL/GenBank/DDBJ databases">
        <authorList>
            <person name="Yin Y."/>
            <person name="Lu Z."/>
        </authorList>
    </citation>
    <scope>NUCLEOTIDE SEQUENCE [LARGE SCALE GENOMIC DNA]</scope>
    <source>
        <strain evidence="1 2">ZM22</strain>
    </source>
</reference>
<gene>
    <name evidence="1" type="ORF">QMY55_12910</name>
</gene>
<organism evidence="1 2">
    <name type="scientific">Comamonas resistens</name>
    <dbReference type="NCBI Taxonomy" id="3046670"/>
    <lineage>
        <taxon>Bacteria</taxon>
        <taxon>Pseudomonadati</taxon>
        <taxon>Pseudomonadota</taxon>
        <taxon>Betaproteobacteria</taxon>
        <taxon>Burkholderiales</taxon>
        <taxon>Comamonadaceae</taxon>
        <taxon>Comamonas</taxon>
    </lineage>
</organism>
<dbReference type="Proteomes" id="UP001240697">
    <property type="component" value="Chromosome"/>
</dbReference>
<name>A0ABY8SXY8_9BURK</name>
<evidence type="ECO:0000313" key="1">
    <source>
        <dbReference type="EMBL" id="WHS67932.1"/>
    </source>
</evidence>
<evidence type="ECO:0000313" key="2">
    <source>
        <dbReference type="Proteomes" id="UP001240697"/>
    </source>
</evidence>
<dbReference type="EMBL" id="CP125947">
    <property type="protein sequence ID" value="WHS67932.1"/>
    <property type="molecule type" value="Genomic_DNA"/>
</dbReference>
<protein>
    <submittedName>
        <fullName evidence="1">DUF6138 family protein</fullName>
    </submittedName>
</protein>
<accession>A0ABY8SXY8</accession>